<evidence type="ECO:0000256" key="4">
    <source>
        <dbReference type="ARBA" id="ARBA00023136"/>
    </source>
</evidence>
<keyword evidence="7" id="KW-1185">Reference proteome</keyword>
<keyword evidence="2 5" id="KW-0812">Transmembrane</keyword>
<feature type="transmembrane region" description="Helical" evidence="5">
    <location>
        <begin position="141"/>
        <end position="166"/>
    </location>
</feature>
<comment type="caution">
    <text evidence="6">The sequence shown here is derived from an EMBL/GenBank/DDBJ whole genome shotgun (WGS) entry which is preliminary data.</text>
</comment>
<sequence>MGFRDTSLICKIVLILLFLCFCNALIAFAIPYWRSVHDSILTVSQGLWNLCAEINGYRECATIDNIDLPEWFRAVRAFSILSWVFFLAALVYVIIFVFCKSDMKILYAAAIYLSFAGAVWALIAFAVYAGKTQLKEYHAGFGLTIVSFILGLIIGILGLLDCLGYVGSK</sequence>
<dbReference type="EMBL" id="JBJQND010000014">
    <property type="protein sequence ID" value="KAL3855454.1"/>
    <property type="molecule type" value="Genomic_DNA"/>
</dbReference>
<comment type="subcellular location">
    <subcellularLocation>
        <location evidence="1">Membrane</location>
        <topology evidence="1">Multi-pass membrane protein</topology>
    </subcellularLocation>
</comment>
<accession>A0ABD3V1D9</accession>
<evidence type="ECO:0000313" key="6">
    <source>
        <dbReference type="EMBL" id="KAL3855454.1"/>
    </source>
</evidence>
<evidence type="ECO:0000313" key="7">
    <source>
        <dbReference type="Proteomes" id="UP001634394"/>
    </source>
</evidence>
<feature type="transmembrane region" description="Helical" evidence="5">
    <location>
        <begin position="105"/>
        <end position="129"/>
    </location>
</feature>
<dbReference type="InterPro" id="IPR009944">
    <property type="entry name" value="Amastin"/>
</dbReference>
<dbReference type="GO" id="GO:0016020">
    <property type="term" value="C:membrane"/>
    <property type="evidence" value="ECO:0007669"/>
    <property type="project" value="UniProtKB-SubCell"/>
</dbReference>
<evidence type="ECO:0000256" key="1">
    <source>
        <dbReference type="ARBA" id="ARBA00004141"/>
    </source>
</evidence>
<dbReference type="PROSITE" id="PS01346">
    <property type="entry name" value="CLAUDIN"/>
    <property type="match status" value="1"/>
</dbReference>
<reference evidence="6 7" key="1">
    <citation type="submission" date="2024-11" db="EMBL/GenBank/DDBJ databases">
        <title>Chromosome-level genome assembly of the freshwater bivalve Anodonta woodiana.</title>
        <authorList>
            <person name="Chen X."/>
        </authorList>
    </citation>
    <scope>NUCLEOTIDE SEQUENCE [LARGE SCALE GENOMIC DNA]</scope>
    <source>
        <strain evidence="6">MN2024</strain>
        <tissue evidence="6">Gills</tissue>
    </source>
</reference>
<evidence type="ECO:0000256" key="2">
    <source>
        <dbReference type="ARBA" id="ARBA00022692"/>
    </source>
</evidence>
<evidence type="ECO:0000256" key="5">
    <source>
        <dbReference type="SAM" id="Phobius"/>
    </source>
</evidence>
<organism evidence="6 7">
    <name type="scientific">Sinanodonta woodiana</name>
    <name type="common">Chinese pond mussel</name>
    <name type="synonym">Anodonta woodiana</name>
    <dbReference type="NCBI Taxonomy" id="1069815"/>
    <lineage>
        <taxon>Eukaryota</taxon>
        <taxon>Metazoa</taxon>
        <taxon>Spiralia</taxon>
        <taxon>Lophotrochozoa</taxon>
        <taxon>Mollusca</taxon>
        <taxon>Bivalvia</taxon>
        <taxon>Autobranchia</taxon>
        <taxon>Heteroconchia</taxon>
        <taxon>Palaeoheterodonta</taxon>
        <taxon>Unionida</taxon>
        <taxon>Unionoidea</taxon>
        <taxon>Unionidae</taxon>
        <taxon>Unioninae</taxon>
        <taxon>Sinanodonta</taxon>
    </lineage>
</organism>
<keyword evidence="3 5" id="KW-1133">Transmembrane helix</keyword>
<dbReference type="InterPro" id="IPR017974">
    <property type="entry name" value="Claudin_CS"/>
</dbReference>
<gene>
    <name evidence="6" type="ORF">ACJMK2_014665</name>
</gene>
<evidence type="ECO:0000256" key="3">
    <source>
        <dbReference type="ARBA" id="ARBA00022989"/>
    </source>
</evidence>
<feature type="transmembrane region" description="Helical" evidence="5">
    <location>
        <begin position="77"/>
        <end position="98"/>
    </location>
</feature>
<feature type="transmembrane region" description="Helical" evidence="5">
    <location>
        <begin position="12"/>
        <end position="33"/>
    </location>
</feature>
<dbReference type="Gene3D" id="1.20.140.150">
    <property type="match status" value="1"/>
</dbReference>
<protein>
    <submittedName>
        <fullName evidence="6">Uncharacterized protein</fullName>
    </submittedName>
</protein>
<dbReference type="AlphaFoldDB" id="A0ABD3V1D9"/>
<proteinExistence type="predicted"/>
<name>A0ABD3V1D9_SINWO</name>
<dbReference type="Pfam" id="PF07344">
    <property type="entry name" value="Amastin"/>
    <property type="match status" value="1"/>
</dbReference>
<keyword evidence="4 5" id="KW-0472">Membrane</keyword>
<dbReference type="Proteomes" id="UP001634394">
    <property type="component" value="Unassembled WGS sequence"/>
</dbReference>